<protein>
    <submittedName>
        <fullName evidence="5">PAS domain S-box-containing protein</fullName>
    </submittedName>
</protein>
<dbReference type="PROSITE" id="PS50110">
    <property type="entry name" value="RESPONSE_REGULATORY"/>
    <property type="match status" value="1"/>
</dbReference>
<dbReference type="SUPFAM" id="SSF52172">
    <property type="entry name" value="CheY-like"/>
    <property type="match status" value="1"/>
</dbReference>
<reference evidence="5 6" key="1">
    <citation type="submission" date="2018-07" db="EMBL/GenBank/DDBJ databases">
        <title>Genomic Encyclopedia of Type Strains, Phase IV (KMG-IV): sequencing the most valuable type-strain genomes for metagenomic binning, comparative biology and taxonomic classification.</title>
        <authorList>
            <person name="Goeker M."/>
        </authorList>
    </citation>
    <scope>NUCLEOTIDE SEQUENCE [LARGE SCALE GENOMIC DNA]</scope>
    <source>
        <strain evidence="5 6">DSM 7466</strain>
    </source>
</reference>
<proteinExistence type="predicted"/>
<dbReference type="RefSeq" id="WP_115892362.1">
    <property type="nucleotide sequence ID" value="NZ_QREL01000001.1"/>
</dbReference>
<dbReference type="InterPro" id="IPR000014">
    <property type="entry name" value="PAS"/>
</dbReference>
<dbReference type="SUPFAM" id="SSF55785">
    <property type="entry name" value="PYP-like sensor domain (PAS domain)"/>
    <property type="match status" value="1"/>
</dbReference>
<evidence type="ECO:0000259" key="4">
    <source>
        <dbReference type="PROSITE" id="PS50112"/>
    </source>
</evidence>
<keyword evidence="1 2" id="KW-0597">Phosphoprotein</keyword>
<organism evidence="5 6">
    <name type="scientific">Methanothermobacter defluvii</name>
    <dbReference type="NCBI Taxonomy" id="49339"/>
    <lineage>
        <taxon>Archaea</taxon>
        <taxon>Methanobacteriati</taxon>
        <taxon>Methanobacteriota</taxon>
        <taxon>Methanomada group</taxon>
        <taxon>Methanobacteria</taxon>
        <taxon>Methanobacteriales</taxon>
        <taxon>Methanobacteriaceae</taxon>
        <taxon>Methanothermobacter</taxon>
    </lineage>
</organism>
<dbReference type="InterPro" id="IPR050595">
    <property type="entry name" value="Bact_response_regulator"/>
</dbReference>
<evidence type="ECO:0000256" key="2">
    <source>
        <dbReference type="PROSITE-ProRule" id="PRU00169"/>
    </source>
</evidence>
<feature type="modified residue" description="4-aspartylphosphate" evidence="2">
    <location>
        <position position="55"/>
    </location>
</feature>
<dbReference type="InterPro" id="IPR001789">
    <property type="entry name" value="Sig_transdc_resp-reg_receiver"/>
</dbReference>
<dbReference type="CDD" id="cd00130">
    <property type="entry name" value="PAS"/>
    <property type="match status" value="1"/>
</dbReference>
<feature type="domain" description="Response regulatory" evidence="3">
    <location>
        <begin position="5"/>
        <end position="120"/>
    </location>
</feature>
<evidence type="ECO:0000313" key="5">
    <source>
        <dbReference type="EMBL" id="REE28892.1"/>
    </source>
</evidence>
<sequence length="415" mass="47763">MSPTSLLVVEDESIVAMDIKHRAEGLGYRVVGIAASGEDAIKLAREEKPDLVLMDIVLKGEMDGIEAAEVIREEMDIPVVYLTAYSDEKTLSRAKLTGPFGYIIKPFEDRELHSAIEVALYKHKMDSKLRESEERYRALLESSPDPIILMDSSSRIVFVNRAVEELTGLKRERLKGKKLSVLEKRGLISESALKSILDLFNSEHEVFEIEFTDHRGDRHFLEIHSTRIETTSEKNLLQIIGHDITGRVEAERRREELIRERSKAELYGFVVSAVPVFASSIPPQLRNAIIKNFADRFEKNLKPNFQRTMKKLGVLDDIMARRESLRVFDAYIKWLSGFLRNLGIETELRGEKPRYILEFKTFPWINEARQNPIFSLIFRAMLMRSFTWTGIKGSVIQTSSLRSRDENLTFEFHLV</sequence>
<dbReference type="EMBL" id="QREL01000001">
    <property type="protein sequence ID" value="REE28892.1"/>
    <property type="molecule type" value="Genomic_DNA"/>
</dbReference>
<dbReference type="PANTHER" id="PTHR44591">
    <property type="entry name" value="STRESS RESPONSE REGULATOR PROTEIN 1"/>
    <property type="match status" value="1"/>
</dbReference>
<name>A0A371NEH3_9EURY</name>
<comment type="caution">
    <text evidence="5">The sequence shown here is derived from an EMBL/GenBank/DDBJ whole genome shotgun (WGS) entry which is preliminary data.</text>
</comment>
<evidence type="ECO:0000256" key="1">
    <source>
        <dbReference type="ARBA" id="ARBA00022553"/>
    </source>
</evidence>
<dbReference type="CDD" id="cd17534">
    <property type="entry name" value="REC_DC-like"/>
    <property type="match status" value="1"/>
</dbReference>
<dbReference type="Pfam" id="PF00989">
    <property type="entry name" value="PAS"/>
    <property type="match status" value="1"/>
</dbReference>
<dbReference type="Gene3D" id="3.30.450.20">
    <property type="entry name" value="PAS domain"/>
    <property type="match status" value="1"/>
</dbReference>
<dbReference type="GO" id="GO:0000160">
    <property type="term" value="P:phosphorelay signal transduction system"/>
    <property type="evidence" value="ECO:0007669"/>
    <property type="project" value="InterPro"/>
</dbReference>
<dbReference type="SMART" id="SM00091">
    <property type="entry name" value="PAS"/>
    <property type="match status" value="1"/>
</dbReference>
<dbReference type="AlphaFoldDB" id="A0A371NEH3"/>
<evidence type="ECO:0000313" key="6">
    <source>
        <dbReference type="Proteomes" id="UP000256864"/>
    </source>
</evidence>
<gene>
    <name evidence="5" type="ORF">C7452_0917</name>
</gene>
<dbReference type="InterPro" id="IPR041359">
    <property type="entry name" value="MetOD1"/>
</dbReference>
<dbReference type="Pfam" id="PF00072">
    <property type="entry name" value="Response_reg"/>
    <property type="match status" value="1"/>
</dbReference>
<evidence type="ECO:0000259" key="3">
    <source>
        <dbReference type="PROSITE" id="PS50110"/>
    </source>
</evidence>
<dbReference type="GO" id="GO:0006355">
    <property type="term" value="P:regulation of DNA-templated transcription"/>
    <property type="evidence" value="ECO:0007669"/>
    <property type="project" value="InterPro"/>
</dbReference>
<dbReference type="PANTHER" id="PTHR44591:SF3">
    <property type="entry name" value="RESPONSE REGULATORY DOMAIN-CONTAINING PROTEIN"/>
    <property type="match status" value="1"/>
</dbReference>
<accession>A0A371NEH3</accession>
<dbReference type="Gene3D" id="3.40.50.2300">
    <property type="match status" value="1"/>
</dbReference>
<dbReference type="InterPro" id="IPR013767">
    <property type="entry name" value="PAS_fold"/>
</dbReference>
<dbReference type="SMART" id="SM00448">
    <property type="entry name" value="REC"/>
    <property type="match status" value="1"/>
</dbReference>
<keyword evidence="6" id="KW-1185">Reference proteome</keyword>
<feature type="domain" description="PAS" evidence="4">
    <location>
        <begin position="132"/>
        <end position="183"/>
    </location>
</feature>
<dbReference type="Pfam" id="PF18546">
    <property type="entry name" value="MetOD1"/>
    <property type="match status" value="1"/>
</dbReference>
<dbReference type="InterPro" id="IPR035965">
    <property type="entry name" value="PAS-like_dom_sf"/>
</dbReference>
<dbReference type="NCBIfam" id="TIGR00229">
    <property type="entry name" value="sensory_box"/>
    <property type="match status" value="1"/>
</dbReference>
<dbReference type="PROSITE" id="PS50112">
    <property type="entry name" value="PAS"/>
    <property type="match status" value="1"/>
</dbReference>
<dbReference type="Proteomes" id="UP000256864">
    <property type="component" value="Unassembled WGS sequence"/>
</dbReference>
<dbReference type="InterPro" id="IPR011006">
    <property type="entry name" value="CheY-like_superfamily"/>
</dbReference>